<dbReference type="Gramene" id="AET3Gv20796500.3">
    <property type="protein sequence ID" value="AET3Gv20796500.3"/>
    <property type="gene ID" value="AET3Gv20796500"/>
</dbReference>
<reference evidence="3" key="1">
    <citation type="journal article" date="2014" name="Science">
        <title>Ancient hybridizations among the ancestral genomes of bread wheat.</title>
        <authorList>
            <consortium name="International Wheat Genome Sequencing Consortium,"/>
            <person name="Marcussen T."/>
            <person name="Sandve S.R."/>
            <person name="Heier L."/>
            <person name="Spannagl M."/>
            <person name="Pfeifer M."/>
            <person name="Jakobsen K.S."/>
            <person name="Wulff B.B."/>
            <person name="Steuernagel B."/>
            <person name="Mayer K.F."/>
            <person name="Olsen O.A."/>
        </authorList>
    </citation>
    <scope>NUCLEOTIDE SEQUENCE [LARGE SCALE GENOMIC DNA]</scope>
    <source>
        <strain evidence="3">cv. AL8/78</strain>
    </source>
</reference>
<feature type="transmembrane region" description="Helical" evidence="1">
    <location>
        <begin position="62"/>
        <end position="86"/>
    </location>
</feature>
<name>A0A453FVT3_AEGTS</name>
<dbReference type="AlphaFoldDB" id="A0A453FVT3"/>
<evidence type="ECO:0000313" key="2">
    <source>
        <dbReference type="EnsemblPlants" id="AET3Gv20796500.3"/>
    </source>
</evidence>
<proteinExistence type="predicted"/>
<keyword evidence="1" id="KW-0812">Transmembrane</keyword>
<reference evidence="2" key="4">
    <citation type="submission" date="2019-03" db="UniProtKB">
        <authorList>
            <consortium name="EnsemblPlants"/>
        </authorList>
    </citation>
    <scope>IDENTIFICATION</scope>
</reference>
<reference evidence="2" key="3">
    <citation type="journal article" date="2017" name="Nature">
        <title>Genome sequence of the progenitor of the wheat D genome Aegilops tauschii.</title>
        <authorList>
            <person name="Luo M.C."/>
            <person name="Gu Y.Q."/>
            <person name="Puiu D."/>
            <person name="Wang H."/>
            <person name="Twardziok S.O."/>
            <person name="Deal K.R."/>
            <person name="Huo N."/>
            <person name="Zhu T."/>
            <person name="Wang L."/>
            <person name="Wang Y."/>
            <person name="McGuire P.E."/>
            <person name="Liu S."/>
            <person name="Long H."/>
            <person name="Ramasamy R.K."/>
            <person name="Rodriguez J.C."/>
            <person name="Van S.L."/>
            <person name="Yuan L."/>
            <person name="Wang Z."/>
            <person name="Xia Z."/>
            <person name="Xiao L."/>
            <person name="Anderson O.D."/>
            <person name="Ouyang S."/>
            <person name="Liang Y."/>
            <person name="Zimin A.V."/>
            <person name="Pertea G."/>
            <person name="Qi P."/>
            <person name="Bennetzen J.L."/>
            <person name="Dai X."/>
            <person name="Dawson M.W."/>
            <person name="Muller H.G."/>
            <person name="Kugler K."/>
            <person name="Rivarola-Duarte L."/>
            <person name="Spannagl M."/>
            <person name="Mayer K.F.X."/>
            <person name="Lu F.H."/>
            <person name="Bevan M.W."/>
            <person name="Leroy P."/>
            <person name="Li P."/>
            <person name="You F.M."/>
            <person name="Sun Q."/>
            <person name="Liu Z."/>
            <person name="Lyons E."/>
            <person name="Wicker T."/>
            <person name="Salzberg S.L."/>
            <person name="Devos K.M."/>
            <person name="Dvorak J."/>
        </authorList>
    </citation>
    <scope>NUCLEOTIDE SEQUENCE [LARGE SCALE GENOMIC DNA]</scope>
    <source>
        <strain evidence="2">cv. AL8/78</strain>
    </source>
</reference>
<reference evidence="3" key="2">
    <citation type="journal article" date="2017" name="Nat. Plants">
        <title>The Aegilops tauschii genome reveals multiple impacts of transposons.</title>
        <authorList>
            <person name="Zhao G."/>
            <person name="Zou C."/>
            <person name="Li K."/>
            <person name="Wang K."/>
            <person name="Li T."/>
            <person name="Gao L."/>
            <person name="Zhang X."/>
            <person name="Wang H."/>
            <person name="Yang Z."/>
            <person name="Liu X."/>
            <person name="Jiang W."/>
            <person name="Mao L."/>
            <person name="Kong X."/>
            <person name="Jiao Y."/>
            <person name="Jia J."/>
        </authorList>
    </citation>
    <scope>NUCLEOTIDE SEQUENCE [LARGE SCALE GENOMIC DNA]</scope>
    <source>
        <strain evidence="3">cv. AL8/78</strain>
    </source>
</reference>
<keyword evidence="1" id="KW-1133">Transmembrane helix</keyword>
<dbReference type="Proteomes" id="UP000015105">
    <property type="component" value="Chromosome 3D"/>
</dbReference>
<sequence length="140" mass="15674">MDALHFFFCLSFYMSLQNSYICLSNQVTMVDMVLACTSAFIPFTLGRIILLRTGEFDSFAATSSVLLVGYGFIFSLALGATFAWLLHTTGGVFPRLARGFRALCRLPELAWDFCVYDLDKYVVDEPIVIGQRLEDVADGR</sequence>
<accession>A0A453FVT3</accession>
<feature type="transmembrane region" description="Helical" evidence="1">
    <location>
        <begin position="29"/>
        <end position="50"/>
    </location>
</feature>
<keyword evidence="1" id="KW-0472">Membrane</keyword>
<reference evidence="2" key="5">
    <citation type="journal article" date="2021" name="G3 (Bethesda)">
        <title>Aegilops tauschii genome assembly Aet v5.0 features greater sequence contiguity and improved annotation.</title>
        <authorList>
            <person name="Wang L."/>
            <person name="Zhu T."/>
            <person name="Rodriguez J.C."/>
            <person name="Deal K.R."/>
            <person name="Dubcovsky J."/>
            <person name="McGuire P.E."/>
            <person name="Lux T."/>
            <person name="Spannagl M."/>
            <person name="Mayer K.F.X."/>
            <person name="Baldrich P."/>
            <person name="Meyers B.C."/>
            <person name="Huo N."/>
            <person name="Gu Y.Q."/>
            <person name="Zhou H."/>
            <person name="Devos K.M."/>
            <person name="Bennetzen J.L."/>
            <person name="Unver T."/>
            <person name="Budak H."/>
            <person name="Gulick P.J."/>
            <person name="Galiba G."/>
            <person name="Kalapos B."/>
            <person name="Nelson D.R."/>
            <person name="Li P."/>
            <person name="You F.M."/>
            <person name="Luo M.C."/>
            <person name="Dvorak J."/>
        </authorList>
    </citation>
    <scope>NUCLEOTIDE SEQUENCE [LARGE SCALE GENOMIC DNA]</scope>
    <source>
        <strain evidence="2">cv. AL8/78</strain>
    </source>
</reference>
<evidence type="ECO:0000256" key="1">
    <source>
        <dbReference type="SAM" id="Phobius"/>
    </source>
</evidence>
<keyword evidence="3" id="KW-1185">Reference proteome</keyword>
<evidence type="ECO:0000313" key="3">
    <source>
        <dbReference type="Proteomes" id="UP000015105"/>
    </source>
</evidence>
<protein>
    <submittedName>
        <fullName evidence="2">Uncharacterized protein</fullName>
    </submittedName>
</protein>
<organism evidence="2 3">
    <name type="scientific">Aegilops tauschii subsp. strangulata</name>
    <name type="common">Goatgrass</name>
    <dbReference type="NCBI Taxonomy" id="200361"/>
    <lineage>
        <taxon>Eukaryota</taxon>
        <taxon>Viridiplantae</taxon>
        <taxon>Streptophyta</taxon>
        <taxon>Embryophyta</taxon>
        <taxon>Tracheophyta</taxon>
        <taxon>Spermatophyta</taxon>
        <taxon>Magnoliopsida</taxon>
        <taxon>Liliopsida</taxon>
        <taxon>Poales</taxon>
        <taxon>Poaceae</taxon>
        <taxon>BOP clade</taxon>
        <taxon>Pooideae</taxon>
        <taxon>Triticodae</taxon>
        <taxon>Triticeae</taxon>
        <taxon>Triticinae</taxon>
        <taxon>Aegilops</taxon>
    </lineage>
</organism>
<dbReference type="EnsemblPlants" id="AET3Gv20796500.3">
    <property type="protein sequence ID" value="AET3Gv20796500.3"/>
    <property type="gene ID" value="AET3Gv20796500"/>
</dbReference>